<gene>
    <name evidence="1" type="ORF">F4V43_02460</name>
</gene>
<sequence length="164" mass="19451">MNKSNTYIRLLSDRLKVFNPENIRFGDFDNKQHLMFDVLIENTMKTCIVLVDLSTTKYMIQKELKKNFLPNFIEVYKWLTETDEDADDEDIYWCEKDDEEYESIDSVAEGCGFYIDDDGHWIPLDDDIFSWNDCYDGPFEIECMITLSDGTKRNAVEYSTFILY</sequence>
<evidence type="ECO:0000313" key="1">
    <source>
        <dbReference type="EMBL" id="KAA9007369.1"/>
    </source>
</evidence>
<dbReference type="AlphaFoldDB" id="A0A5J5GGN2"/>
<organism evidence="1 2">
    <name type="scientific">Paenibacillus spiritus</name>
    <dbReference type="NCBI Taxonomy" id="2496557"/>
    <lineage>
        <taxon>Bacteria</taxon>
        <taxon>Bacillati</taxon>
        <taxon>Bacillota</taxon>
        <taxon>Bacilli</taxon>
        <taxon>Bacillales</taxon>
        <taxon>Paenibacillaceae</taxon>
        <taxon>Paenibacillus</taxon>
    </lineage>
</organism>
<protein>
    <submittedName>
        <fullName evidence="1">Uncharacterized protein</fullName>
    </submittedName>
</protein>
<dbReference type="EMBL" id="VYKK01000004">
    <property type="protein sequence ID" value="KAA9007369.1"/>
    <property type="molecule type" value="Genomic_DNA"/>
</dbReference>
<keyword evidence="2" id="KW-1185">Reference proteome</keyword>
<evidence type="ECO:0000313" key="2">
    <source>
        <dbReference type="Proteomes" id="UP000367750"/>
    </source>
</evidence>
<dbReference type="Proteomes" id="UP000367750">
    <property type="component" value="Unassembled WGS sequence"/>
</dbReference>
<proteinExistence type="predicted"/>
<reference evidence="1 2" key="1">
    <citation type="submission" date="2019-09" db="EMBL/GenBank/DDBJ databases">
        <title>Bacillus ochoae sp. nov., Paenibacillus whitsoniae sp. nov., Paenibacillus spiritus sp. nov. Isolated from the Mars Exploration Rover during spacecraft assembly.</title>
        <authorList>
            <person name="Seuylemezian A."/>
            <person name="Vaishampayan P."/>
        </authorList>
    </citation>
    <scope>NUCLEOTIDE SEQUENCE [LARGE SCALE GENOMIC DNA]</scope>
    <source>
        <strain evidence="1 2">MER_111</strain>
    </source>
</reference>
<dbReference type="RefSeq" id="WP_150456659.1">
    <property type="nucleotide sequence ID" value="NZ_VYKK01000004.1"/>
</dbReference>
<name>A0A5J5GGN2_9BACL</name>
<comment type="caution">
    <text evidence="1">The sequence shown here is derived from an EMBL/GenBank/DDBJ whole genome shotgun (WGS) entry which is preliminary data.</text>
</comment>
<accession>A0A5J5GGN2</accession>